<dbReference type="GO" id="GO:0016740">
    <property type="term" value="F:transferase activity"/>
    <property type="evidence" value="ECO:0007669"/>
    <property type="project" value="UniProtKB-KW"/>
</dbReference>
<dbReference type="PANTHER" id="PTHR43685">
    <property type="entry name" value="GLYCOSYLTRANSFERASE"/>
    <property type="match status" value="1"/>
</dbReference>
<organism evidence="1 2">
    <name type="scientific">Sulfitobacter guttiformis</name>
    <dbReference type="NCBI Taxonomy" id="74349"/>
    <lineage>
        <taxon>Bacteria</taxon>
        <taxon>Pseudomonadati</taxon>
        <taxon>Pseudomonadota</taxon>
        <taxon>Alphaproteobacteria</taxon>
        <taxon>Rhodobacterales</taxon>
        <taxon>Roseobacteraceae</taxon>
        <taxon>Sulfitobacter</taxon>
    </lineage>
</organism>
<keyword evidence="2" id="KW-1185">Reference proteome</keyword>
<dbReference type="Pfam" id="PF13641">
    <property type="entry name" value="Glyco_tranf_2_3"/>
    <property type="match status" value="1"/>
</dbReference>
<dbReference type="InterPro" id="IPR029044">
    <property type="entry name" value="Nucleotide-diphossugar_trans"/>
</dbReference>
<dbReference type="Gene3D" id="3.90.550.10">
    <property type="entry name" value="Spore Coat Polysaccharide Biosynthesis Protein SpsA, Chain A"/>
    <property type="match status" value="1"/>
</dbReference>
<dbReference type="InterPro" id="IPR050834">
    <property type="entry name" value="Glycosyltransf_2"/>
</dbReference>
<dbReference type="AlphaFoldDB" id="A0A420DRT9"/>
<protein>
    <submittedName>
        <fullName evidence="1">Glycosyl transferase family 2</fullName>
    </submittedName>
</protein>
<accession>A0A420DRT9</accession>
<dbReference type="RefSeq" id="WP_025063894.1">
    <property type="nucleotide sequence ID" value="NZ_RAQK01000001.1"/>
</dbReference>
<comment type="caution">
    <text evidence="1">The sequence shown here is derived from an EMBL/GenBank/DDBJ whole genome shotgun (WGS) entry which is preliminary data.</text>
</comment>
<dbReference type="OrthoDB" id="153025at2"/>
<dbReference type="EMBL" id="RAQK01000001">
    <property type="protein sequence ID" value="RKE96965.1"/>
    <property type="molecule type" value="Genomic_DNA"/>
</dbReference>
<dbReference type="PANTHER" id="PTHR43685:SF3">
    <property type="entry name" value="SLR2126 PROTEIN"/>
    <property type="match status" value="1"/>
</dbReference>
<name>A0A420DRT9_9RHOB</name>
<reference evidence="1 2" key="1">
    <citation type="submission" date="2018-09" db="EMBL/GenBank/DDBJ databases">
        <title>Genomic Encyclopedia of Archaeal and Bacterial Type Strains, Phase II (KMG-II): from individual species to whole genera.</title>
        <authorList>
            <person name="Goeker M."/>
        </authorList>
    </citation>
    <scope>NUCLEOTIDE SEQUENCE [LARGE SCALE GENOMIC DNA]</scope>
    <source>
        <strain evidence="1 2">DSM 11458</strain>
    </source>
</reference>
<dbReference type="SUPFAM" id="SSF53448">
    <property type="entry name" value="Nucleotide-diphospho-sugar transferases"/>
    <property type="match status" value="1"/>
</dbReference>
<proteinExistence type="predicted"/>
<gene>
    <name evidence="1" type="ORF">C8N30_1547</name>
</gene>
<dbReference type="STRING" id="1443111.Z949_3567"/>
<dbReference type="Proteomes" id="UP000284407">
    <property type="component" value="Unassembled WGS sequence"/>
</dbReference>
<sequence length="411" mass="45375">MSARTVSVIIVSRGRPDALRRCLTAVAQLQYRPFEVVVVACPEGVAVTETQDVLPQIKCIAFDEANISAARNLALIHAAGEIVAFIDDDAVPEPQWLRHLVAPALRSDVGAMGGFVRGRNGISFQYKARTLDHQGTPQEVELDPLQATVLVPPKGRAIKTEGTNMAFRRDALVGIGGFDPAFRFYLDETDVNMRMARAGYATALVPLAQVHHGFAESARRRDDRVPRDLFEIGASWAVFQRKHIANDERAEHWTKQVGAERKRLLEHMVAGRLEPRDVRRLMKGLHAGYAQGQTRTFGSVTVARHPVLPFRPAAVLPRKAGFVAVRALQGAAAINAAAARAKEGSIETVLVLSLTALFHRVTFEQQGVWVQRGGLFGRAERSEPIFRLTTKSRRAARERRRVAQLRGLEDA</sequence>
<evidence type="ECO:0000313" key="1">
    <source>
        <dbReference type="EMBL" id="RKE96965.1"/>
    </source>
</evidence>
<keyword evidence="1" id="KW-0808">Transferase</keyword>
<evidence type="ECO:0000313" key="2">
    <source>
        <dbReference type="Proteomes" id="UP000284407"/>
    </source>
</evidence>